<protein>
    <submittedName>
        <fullName evidence="2">Uncharacterized protein</fullName>
    </submittedName>
</protein>
<evidence type="ECO:0000313" key="2">
    <source>
        <dbReference type="EMBL" id="MPC27874.1"/>
    </source>
</evidence>
<accession>A0A5B7E526</accession>
<dbReference type="AlphaFoldDB" id="A0A5B7E526"/>
<gene>
    <name evidence="2" type="ORF">E2C01_021063</name>
</gene>
<evidence type="ECO:0000256" key="1">
    <source>
        <dbReference type="SAM" id="MobiDB-lite"/>
    </source>
</evidence>
<reference evidence="2 3" key="1">
    <citation type="submission" date="2019-05" db="EMBL/GenBank/DDBJ databases">
        <title>Another draft genome of Portunus trituberculatus and its Hox gene families provides insights of decapod evolution.</title>
        <authorList>
            <person name="Jeong J.-H."/>
            <person name="Song I."/>
            <person name="Kim S."/>
            <person name="Choi T."/>
            <person name="Kim D."/>
            <person name="Ryu S."/>
            <person name="Kim W."/>
        </authorList>
    </citation>
    <scope>NUCLEOTIDE SEQUENCE [LARGE SCALE GENOMIC DNA]</scope>
    <source>
        <tissue evidence="2">Muscle</tissue>
    </source>
</reference>
<evidence type="ECO:0000313" key="3">
    <source>
        <dbReference type="Proteomes" id="UP000324222"/>
    </source>
</evidence>
<feature type="region of interest" description="Disordered" evidence="1">
    <location>
        <begin position="1"/>
        <end position="21"/>
    </location>
</feature>
<proteinExistence type="predicted"/>
<organism evidence="2 3">
    <name type="scientific">Portunus trituberculatus</name>
    <name type="common">Swimming crab</name>
    <name type="synonym">Neptunus trituberculatus</name>
    <dbReference type="NCBI Taxonomy" id="210409"/>
    <lineage>
        <taxon>Eukaryota</taxon>
        <taxon>Metazoa</taxon>
        <taxon>Ecdysozoa</taxon>
        <taxon>Arthropoda</taxon>
        <taxon>Crustacea</taxon>
        <taxon>Multicrustacea</taxon>
        <taxon>Malacostraca</taxon>
        <taxon>Eumalacostraca</taxon>
        <taxon>Eucarida</taxon>
        <taxon>Decapoda</taxon>
        <taxon>Pleocyemata</taxon>
        <taxon>Brachyura</taxon>
        <taxon>Eubrachyura</taxon>
        <taxon>Portunoidea</taxon>
        <taxon>Portunidae</taxon>
        <taxon>Portuninae</taxon>
        <taxon>Portunus</taxon>
    </lineage>
</organism>
<name>A0A5B7E526_PORTR</name>
<comment type="caution">
    <text evidence="2">The sequence shown here is derived from an EMBL/GenBank/DDBJ whole genome shotgun (WGS) entry which is preliminary data.</text>
</comment>
<dbReference type="Proteomes" id="UP000324222">
    <property type="component" value="Unassembled WGS sequence"/>
</dbReference>
<keyword evidence="3" id="KW-1185">Reference proteome</keyword>
<sequence length="62" mass="6918">MLSTRGQGHSSAITSRQQAQLETKKPVPFNFLEFRIAASRSPNLSNLATMVRGREEFISPVQ</sequence>
<dbReference type="EMBL" id="VSRR010001817">
    <property type="protein sequence ID" value="MPC27874.1"/>
    <property type="molecule type" value="Genomic_DNA"/>
</dbReference>